<accession>A0A9P6C348</accession>
<dbReference type="OrthoDB" id="2788229at2759"/>
<evidence type="ECO:0000313" key="1">
    <source>
        <dbReference type="EMBL" id="KAF9447114.1"/>
    </source>
</evidence>
<evidence type="ECO:0000313" key="2">
    <source>
        <dbReference type="Proteomes" id="UP000807342"/>
    </source>
</evidence>
<sequence length="310" mass="35618">MKLHNTLTILNPDLAHLVRSFHHSLRFADSKEREIYWGHLSTTFRNMVNLKCLTVYFGSSTYRVPLMTTIFRGCKFQLEEFRWTRSGFDLGIEDTIEDDKSSIEFLSTQREIRRLGISMPNWNEEVSPTLCPQLEMLEGDGSTIQVFLRGRSTITELCWAPEVHDPHYASLDSCATELAFVRILSLGGYYPRPALGLLTPHLTRLEELCLSGWGPRNVDLITELEGITSLQKLRVFAWSPGRFMHAGVEAELRAQGTQRGLVERWFRVMPMLCSACFCMDRTMDSSSYLLWKRGEVEPVVTDRIIMAGRR</sequence>
<proteinExistence type="predicted"/>
<dbReference type="EMBL" id="MU151215">
    <property type="protein sequence ID" value="KAF9447114.1"/>
    <property type="molecule type" value="Genomic_DNA"/>
</dbReference>
<dbReference type="Proteomes" id="UP000807342">
    <property type="component" value="Unassembled WGS sequence"/>
</dbReference>
<dbReference type="Gene3D" id="3.80.10.10">
    <property type="entry name" value="Ribonuclease Inhibitor"/>
    <property type="match status" value="1"/>
</dbReference>
<dbReference type="InterPro" id="IPR032675">
    <property type="entry name" value="LRR_dom_sf"/>
</dbReference>
<gene>
    <name evidence="1" type="ORF">P691DRAFT_776370</name>
</gene>
<reference evidence="1" key="1">
    <citation type="submission" date="2020-11" db="EMBL/GenBank/DDBJ databases">
        <authorList>
            <consortium name="DOE Joint Genome Institute"/>
            <person name="Ahrendt S."/>
            <person name="Riley R."/>
            <person name="Andreopoulos W."/>
            <person name="Labutti K."/>
            <person name="Pangilinan J."/>
            <person name="Ruiz-Duenas F.J."/>
            <person name="Barrasa J.M."/>
            <person name="Sanchez-Garcia M."/>
            <person name="Camarero S."/>
            <person name="Miyauchi S."/>
            <person name="Serrano A."/>
            <person name="Linde D."/>
            <person name="Babiker R."/>
            <person name="Drula E."/>
            <person name="Ayuso-Fernandez I."/>
            <person name="Pacheco R."/>
            <person name="Padilla G."/>
            <person name="Ferreira P."/>
            <person name="Barriuso J."/>
            <person name="Kellner H."/>
            <person name="Castanera R."/>
            <person name="Alfaro M."/>
            <person name="Ramirez L."/>
            <person name="Pisabarro A.G."/>
            <person name="Kuo A."/>
            <person name="Tritt A."/>
            <person name="Lipzen A."/>
            <person name="He G."/>
            <person name="Yan M."/>
            <person name="Ng V."/>
            <person name="Cullen D."/>
            <person name="Martin F."/>
            <person name="Rosso M.-N."/>
            <person name="Henrissat B."/>
            <person name="Hibbett D."/>
            <person name="Martinez A.T."/>
            <person name="Grigoriev I.V."/>
        </authorList>
    </citation>
    <scope>NUCLEOTIDE SEQUENCE</scope>
    <source>
        <strain evidence="1">MF-IS2</strain>
    </source>
</reference>
<keyword evidence="2" id="KW-1185">Reference proteome</keyword>
<name>A0A9P6C348_9AGAR</name>
<organism evidence="1 2">
    <name type="scientific">Macrolepiota fuliginosa MF-IS2</name>
    <dbReference type="NCBI Taxonomy" id="1400762"/>
    <lineage>
        <taxon>Eukaryota</taxon>
        <taxon>Fungi</taxon>
        <taxon>Dikarya</taxon>
        <taxon>Basidiomycota</taxon>
        <taxon>Agaricomycotina</taxon>
        <taxon>Agaricomycetes</taxon>
        <taxon>Agaricomycetidae</taxon>
        <taxon>Agaricales</taxon>
        <taxon>Agaricineae</taxon>
        <taxon>Agaricaceae</taxon>
        <taxon>Macrolepiota</taxon>
    </lineage>
</organism>
<protein>
    <submittedName>
        <fullName evidence="1">Uncharacterized protein</fullName>
    </submittedName>
</protein>
<dbReference type="AlphaFoldDB" id="A0A9P6C348"/>
<comment type="caution">
    <text evidence="1">The sequence shown here is derived from an EMBL/GenBank/DDBJ whole genome shotgun (WGS) entry which is preliminary data.</text>
</comment>